<gene>
    <name evidence="1" type="ORF">CDAR_79131</name>
</gene>
<comment type="caution">
    <text evidence="1">The sequence shown here is derived from an EMBL/GenBank/DDBJ whole genome shotgun (WGS) entry which is preliminary data.</text>
</comment>
<dbReference type="Proteomes" id="UP001054837">
    <property type="component" value="Unassembled WGS sequence"/>
</dbReference>
<protein>
    <submittedName>
        <fullName evidence="1">Uncharacterized protein</fullName>
    </submittedName>
</protein>
<reference evidence="1 2" key="1">
    <citation type="submission" date="2021-06" db="EMBL/GenBank/DDBJ databases">
        <title>Caerostris darwini draft genome.</title>
        <authorList>
            <person name="Kono N."/>
            <person name="Arakawa K."/>
        </authorList>
    </citation>
    <scope>NUCLEOTIDE SEQUENCE [LARGE SCALE GENOMIC DNA]</scope>
</reference>
<accession>A0AAV4S485</accession>
<evidence type="ECO:0000313" key="2">
    <source>
        <dbReference type="Proteomes" id="UP001054837"/>
    </source>
</evidence>
<evidence type="ECO:0000313" key="1">
    <source>
        <dbReference type="EMBL" id="GIY28978.1"/>
    </source>
</evidence>
<keyword evidence="2" id="KW-1185">Reference proteome</keyword>
<dbReference type="EMBL" id="BPLQ01007249">
    <property type="protein sequence ID" value="GIY28978.1"/>
    <property type="molecule type" value="Genomic_DNA"/>
</dbReference>
<dbReference type="InterPro" id="IPR036691">
    <property type="entry name" value="Endo/exonu/phosph_ase_sf"/>
</dbReference>
<organism evidence="1 2">
    <name type="scientific">Caerostris darwini</name>
    <dbReference type="NCBI Taxonomy" id="1538125"/>
    <lineage>
        <taxon>Eukaryota</taxon>
        <taxon>Metazoa</taxon>
        <taxon>Ecdysozoa</taxon>
        <taxon>Arthropoda</taxon>
        <taxon>Chelicerata</taxon>
        <taxon>Arachnida</taxon>
        <taxon>Araneae</taxon>
        <taxon>Araneomorphae</taxon>
        <taxon>Entelegynae</taxon>
        <taxon>Araneoidea</taxon>
        <taxon>Araneidae</taxon>
        <taxon>Caerostris</taxon>
    </lineage>
</organism>
<dbReference type="Gene3D" id="3.60.10.10">
    <property type="entry name" value="Endonuclease/exonuclease/phosphatase"/>
    <property type="match status" value="1"/>
</dbReference>
<sequence>MPSLVGVNPAESVLLPTTAFLELRFGVITFRNGCGALILTSRFDHSASRIPIVRHILLSVKLDQVLELAHSHGVQIIALQETKLSNSTSLKIKGYSILWTDRQRENGGGLIYLIRDVG</sequence>
<proteinExistence type="predicted"/>
<name>A0AAV4S485_9ARAC</name>
<dbReference type="AlphaFoldDB" id="A0AAV4S485"/>